<keyword evidence="7 11" id="KW-0482">Metalloprotease</keyword>
<feature type="active site" description="Proton acceptor" evidence="8">
    <location>
        <position position="319"/>
    </location>
</feature>
<feature type="domain" description="Peptidase M1 membrane alanine aminopeptidase" evidence="12">
    <location>
        <begin position="253"/>
        <end position="332"/>
    </location>
</feature>
<dbReference type="InterPro" id="IPR034016">
    <property type="entry name" value="M1_APN-typ"/>
</dbReference>
<comment type="similarity">
    <text evidence="1 11">Belongs to the peptidase M1 family.</text>
</comment>
<evidence type="ECO:0000259" key="12">
    <source>
        <dbReference type="Pfam" id="PF01433"/>
    </source>
</evidence>
<feature type="domain" description="ERAP1-like C-terminal" evidence="13">
    <location>
        <begin position="556"/>
        <end position="871"/>
    </location>
</feature>
<dbReference type="Gene3D" id="2.60.40.1910">
    <property type="match status" value="1"/>
</dbReference>
<dbReference type="GO" id="GO:0043171">
    <property type="term" value="P:peptide catabolic process"/>
    <property type="evidence" value="ECO:0007669"/>
    <property type="project" value="TreeGrafter"/>
</dbReference>
<evidence type="ECO:0000256" key="6">
    <source>
        <dbReference type="ARBA" id="ARBA00022833"/>
    </source>
</evidence>
<evidence type="ECO:0000256" key="2">
    <source>
        <dbReference type="ARBA" id="ARBA00022438"/>
    </source>
</evidence>
<evidence type="ECO:0000256" key="4">
    <source>
        <dbReference type="ARBA" id="ARBA00022723"/>
    </source>
</evidence>
<dbReference type="Gene3D" id="1.25.50.20">
    <property type="match status" value="1"/>
</dbReference>
<proteinExistence type="inferred from homology"/>
<evidence type="ECO:0000313" key="15">
    <source>
        <dbReference type="EMBL" id="RDW62077.1"/>
    </source>
</evidence>
<dbReference type="OrthoDB" id="10031169at2759"/>
<dbReference type="InterPro" id="IPR050344">
    <property type="entry name" value="Peptidase_M1_aminopeptidases"/>
</dbReference>
<keyword evidence="2 11" id="KW-0031">Aminopeptidase</keyword>
<dbReference type="STRING" id="1849047.A0A3D8QJZ8"/>
<keyword evidence="6 9" id="KW-0862">Zinc</keyword>
<evidence type="ECO:0000256" key="7">
    <source>
        <dbReference type="ARBA" id="ARBA00023049"/>
    </source>
</evidence>
<evidence type="ECO:0000256" key="11">
    <source>
        <dbReference type="RuleBase" id="RU364040"/>
    </source>
</evidence>
<dbReference type="GO" id="GO:0016020">
    <property type="term" value="C:membrane"/>
    <property type="evidence" value="ECO:0007669"/>
    <property type="project" value="TreeGrafter"/>
</dbReference>
<accession>A0A3D8QJZ8</accession>
<dbReference type="InterPro" id="IPR045357">
    <property type="entry name" value="Aminopeptidase_N-like_N"/>
</dbReference>
<dbReference type="Pfam" id="PF11838">
    <property type="entry name" value="ERAP1_C"/>
    <property type="match status" value="1"/>
</dbReference>
<dbReference type="FunFam" id="2.60.40.1910:FF:000004">
    <property type="entry name" value="Aminopeptidase"/>
    <property type="match status" value="1"/>
</dbReference>
<feature type="binding site" evidence="9">
    <location>
        <position position="318"/>
    </location>
    <ligand>
        <name>Zn(2+)</name>
        <dbReference type="ChEBI" id="CHEBI:29105"/>
        <note>catalytic</note>
    </ligand>
</feature>
<dbReference type="InterPro" id="IPR001930">
    <property type="entry name" value="Peptidase_M1"/>
</dbReference>
<dbReference type="AlphaFoldDB" id="A0A3D8QJZ8"/>
<dbReference type="PRINTS" id="PR00756">
    <property type="entry name" value="ALADIPTASE"/>
</dbReference>
<dbReference type="Pfam" id="PF17900">
    <property type="entry name" value="Peptidase_M1_N"/>
    <property type="match status" value="1"/>
</dbReference>
<dbReference type="InterPro" id="IPR024571">
    <property type="entry name" value="ERAP1-like_C_dom"/>
</dbReference>
<dbReference type="GO" id="GO:0005737">
    <property type="term" value="C:cytoplasm"/>
    <property type="evidence" value="ECO:0007669"/>
    <property type="project" value="TreeGrafter"/>
</dbReference>
<dbReference type="InterPro" id="IPR027268">
    <property type="entry name" value="Peptidase_M4/M1_CTD_sf"/>
</dbReference>
<dbReference type="PANTHER" id="PTHR11533:SF171">
    <property type="entry name" value="AMINOPEPTIDASE"/>
    <property type="match status" value="1"/>
</dbReference>
<feature type="domain" description="Aminopeptidase N-like N-terminal" evidence="14">
    <location>
        <begin position="11"/>
        <end position="213"/>
    </location>
</feature>
<dbReference type="GO" id="GO:0042277">
    <property type="term" value="F:peptide binding"/>
    <property type="evidence" value="ECO:0007669"/>
    <property type="project" value="TreeGrafter"/>
</dbReference>
<dbReference type="Proteomes" id="UP000256645">
    <property type="component" value="Unassembled WGS sequence"/>
</dbReference>
<keyword evidence="3 11" id="KW-0645">Protease</keyword>
<dbReference type="EMBL" id="PDLM01000014">
    <property type="protein sequence ID" value="RDW62077.1"/>
    <property type="molecule type" value="Genomic_DNA"/>
</dbReference>
<keyword evidence="5 11" id="KW-0378">Hydrolase</keyword>
<gene>
    <name evidence="15" type="ORF">BP6252_11510</name>
</gene>
<keyword evidence="4 9" id="KW-0479">Metal-binding</keyword>
<dbReference type="Gene3D" id="1.10.390.10">
    <property type="entry name" value="Neutral Protease Domain 2"/>
    <property type="match status" value="1"/>
</dbReference>
<dbReference type="GO" id="GO:0008270">
    <property type="term" value="F:zinc ion binding"/>
    <property type="evidence" value="ECO:0007669"/>
    <property type="project" value="UniProtKB-UniRule"/>
</dbReference>
<evidence type="ECO:0000259" key="14">
    <source>
        <dbReference type="Pfam" id="PF17900"/>
    </source>
</evidence>
<dbReference type="FunFam" id="1.25.50.20:FF:000002">
    <property type="entry name" value="Aminopeptidase"/>
    <property type="match status" value="1"/>
</dbReference>
<evidence type="ECO:0000256" key="10">
    <source>
        <dbReference type="PIRSR" id="PIRSR634016-4"/>
    </source>
</evidence>
<feature type="site" description="Transition state stabilizer" evidence="10">
    <location>
        <position position="425"/>
    </location>
</feature>
<evidence type="ECO:0000256" key="3">
    <source>
        <dbReference type="ARBA" id="ARBA00022670"/>
    </source>
</evidence>
<dbReference type="EC" id="3.4.11.-" evidence="11"/>
<feature type="domain" description="Peptidase M1 membrane alanine aminopeptidase" evidence="12">
    <location>
        <begin position="350"/>
        <end position="484"/>
    </location>
</feature>
<evidence type="ECO:0000313" key="16">
    <source>
        <dbReference type="Proteomes" id="UP000256645"/>
    </source>
</evidence>
<organism evidence="15 16">
    <name type="scientific">Coleophoma cylindrospora</name>
    <dbReference type="NCBI Taxonomy" id="1849047"/>
    <lineage>
        <taxon>Eukaryota</taxon>
        <taxon>Fungi</taxon>
        <taxon>Dikarya</taxon>
        <taxon>Ascomycota</taxon>
        <taxon>Pezizomycotina</taxon>
        <taxon>Leotiomycetes</taxon>
        <taxon>Helotiales</taxon>
        <taxon>Dermateaceae</taxon>
        <taxon>Coleophoma</taxon>
    </lineage>
</organism>
<dbReference type="Gene3D" id="2.60.40.1730">
    <property type="entry name" value="tricorn interacting facor f3 domain"/>
    <property type="match status" value="1"/>
</dbReference>
<dbReference type="FunFam" id="1.10.390.10:FF:000006">
    <property type="entry name" value="Puromycin-sensitive aminopeptidase"/>
    <property type="match status" value="1"/>
</dbReference>
<dbReference type="GO" id="GO:0006508">
    <property type="term" value="P:proteolysis"/>
    <property type="evidence" value="ECO:0007669"/>
    <property type="project" value="UniProtKB-KW"/>
</dbReference>
<evidence type="ECO:0000259" key="13">
    <source>
        <dbReference type="Pfam" id="PF11838"/>
    </source>
</evidence>
<keyword evidence="16" id="KW-1185">Reference proteome</keyword>
<dbReference type="SUPFAM" id="SSF55486">
    <property type="entry name" value="Metalloproteases ('zincins'), catalytic domain"/>
    <property type="match status" value="2"/>
</dbReference>
<evidence type="ECO:0000256" key="5">
    <source>
        <dbReference type="ARBA" id="ARBA00022801"/>
    </source>
</evidence>
<dbReference type="SUPFAM" id="SSF63737">
    <property type="entry name" value="Leukotriene A4 hydrolase N-terminal domain"/>
    <property type="match status" value="1"/>
</dbReference>
<sequence>MDRDTLPTTFKPSNYDLAIDGITFSPTWTYEGHVTISGSVEAAKEIVINAHQLKIYEAQLKTEGTMKAANVQYQEEQQRAKLVFDEDFPSSQNAELIIRFQGLINDEMAGFSRSKYTPAAPPAPSVAHHADAEHHYMFSTQFQPCDARRAFPCFDEPAMKASFELSIEIPDDQIALCNTPEKETTASSRPAGSKDYKWKVIKFEKSPVMSTYLYTWAFGNFGYVEAETERRYNGKRLPVRVYTTKGLEEQGRYALEHAWKFIDLLSEIFQIDYPLPKCDLLAVHDFATGAMEGTTAVLFDEKNSDLRFRKRIANVVGHELAHQWFGNLVTMNCSIGHVHIITSKQRLIRIVCERWNELWLNEGFATWVGCYVTDRLHPEWSVWAQFVAESMSEAFNLDSIRNSHPIEVPVRNAPEIAQIFDAISYLKGSSVIRMLSAHLSDKVFLQGVTNYLKKHAYGNAKTDDLWLALSEASGLDINKMMDHWINRIGLPVVTVAEEPGQITLRQSRFLLSGDVKSEEDQTIWTIPLALETSPQASKTSILIVKEDTIYNVDDSFYKINKDNIGFYRTNYPPERLSKLGSPKSRARLSTEDKIGLVSDAAALANSGYSTTPALLALIEGFGEEDNYLAWNSVMTVLSRVRSVFSDDRTSDGLTTFTLKLITPAVERIGWKFNPEEDLLQGQLRALLIESAGLAGHQPTIKEALSRFERYTGGDMSAIHPSLRSAVFRIAVKTQGKPAFDALQKEFLTSKTFDGALCALAAMGYIPTTDLAHEYLQFAFDGKVKSQDVHQVAASLAANFTVNIEVWNYIKEHYDNLYELLSCNMGVFDRFLRMGLAKYSSKKVHDDIKDFFADKDCKGFDRGIGVVLDQIANASAYKERDSKALEEWLEAHSYL</sequence>
<dbReference type="PANTHER" id="PTHR11533">
    <property type="entry name" value="PROTEASE M1 ZINC METALLOPROTEASE"/>
    <property type="match status" value="1"/>
</dbReference>
<dbReference type="InterPro" id="IPR014782">
    <property type="entry name" value="Peptidase_M1_dom"/>
</dbReference>
<feature type="binding site" evidence="9">
    <location>
        <position position="362"/>
    </location>
    <ligand>
        <name>Zn(2+)</name>
        <dbReference type="ChEBI" id="CHEBI:29105"/>
        <note>catalytic</note>
    </ligand>
</feature>
<name>A0A3D8QJZ8_9HELO</name>
<comment type="caution">
    <text evidence="15">The sequence shown here is derived from an EMBL/GenBank/DDBJ whole genome shotgun (WGS) entry which is preliminary data.</text>
</comment>
<dbReference type="Pfam" id="PF01433">
    <property type="entry name" value="Peptidase_M1"/>
    <property type="match status" value="2"/>
</dbReference>
<protein>
    <recommendedName>
        <fullName evidence="11">Aminopeptidase</fullName>
        <ecNumber evidence="11">3.4.11.-</ecNumber>
    </recommendedName>
</protein>
<dbReference type="InterPro" id="IPR042097">
    <property type="entry name" value="Aminopeptidase_N-like_N_sf"/>
</dbReference>
<reference evidence="15 16" key="1">
    <citation type="journal article" date="2018" name="IMA Fungus">
        <title>IMA Genome-F 9: Draft genome sequence of Annulohypoxylon stygium, Aspergillus mulundensis, Berkeleyomyces basicola (syn. Thielaviopsis basicola), Ceratocystis smalleyi, two Cercospora beticola strains, Coleophoma cylindrospora, Fusarium fracticaudum, Phialophora cf. hyalina, and Morchella septimelata.</title>
        <authorList>
            <person name="Wingfield B.D."/>
            <person name="Bills G.F."/>
            <person name="Dong Y."/>
            <person name="Huang W."/>
            <person name="Nel W.J."/>
            <person name="Swalarsk-Parry B.S."/>
            <person name="Vaghefi N."/>
            <person name="Wilken P.M."/>
            <person name="An Z."/>
            <person name="de Beer Z.W."/>
            <person name="De Vos L."/>
            <person name="Chen L."/>
            <person name="Duong T.A."/>
            <person name="Gao Y."/>
            <person name="Hammerbacher A."/>
            <person name="Kikkert J.R."/>
            <person name="Li Y."/>
            <person name="Li H."/>
            <person name="Li K."/>
            <person name="Li Q."/>
            <person name="Liu X."/>
            <person name="Ma X."/>
            <person name="Naidoo K."/>
            <person name="Pethybridge S.J."/>
            <person name="Sun J."/>
            <person name="Steenkamp E.T."/>
            <person name="van der Nest M.A."/>
            <person name="van Wyk S."/>
            <person name="Wingfield M.J."/>
            <person name="Xiong C."/>
            <person name="Yue Q."/>
            <person name="Zhang X."/>
        </authorList>
    </citation>
    <scope>NUCLEOTIDE SEQUENCE [LARGE SCALE GENOMIC DNA]</scope>
    <source>
        <strain evidence="15 16">BP6252</strain>
    </source>
</reference>
<evidence type="ECO:0000256" key="9">
    <source>
        <dbReference type="PIRSR" id="PIRSR634016-3"/>
    </source>
</evidence>
<evidence type="ECO:0000256" key="1">
    <source>
        <dbReference type="ARBA" id="ARBA00010136"/>
    </source>
</evidence>
<comment type="cofactor">
    <cofactor evidence="9 11">
        <name>Zn(2+)</name>
        <dbReference type="ChEBI" id="CHEBI:29105"/>
    </cofactor>
    <text evidence="9 11">Binds 1 zinc ion per subunit.</text>
</comment>
<feature type="binding site" evidence="9">
    <location>
        <position position="322"/>
    </location>
    <ligand>
        <name>Zn(2+)</name>
        <dbReference type="ChEBI" id="CHEBI:29105"/>
        <note>catalytic</note>
    </ligand>
</feature>
<dbReference type="CDD" id="cd09601">
    <property type="entry name" value="M1_APN-Q_like"/>
    <property type="match status" value="1"/>
</dbReference>
<evidence type="ECO:0000256" key="8">
    <source>
        <dbReference type="PIRSR" id="PIRSR634016-1"/>
    </source>
</evidence>
<dbReference type="GO" id="GO:0070006">
    <property type="term" value="F:metalloaminopeptidase activity"/>
    <property type="evidence" value="ECO:0007669"/>
    <property type="project" value="TreeGrafter"/>
</dbReference>